<keyword evidence="1" id="KW-0732">Signal</keyword>
<reference evidence="3" key="1">
    <citation type="submission" date="2016-10" db="EMBL/GenBank/DDBJ databases">
        <authorList>
            <person name="Varghese N."/>
            <person name="Submissions S."/>
        </authorList>
    </citation>
    <scope>NUCLEOTIDE SEQUENCE [LARGE SCALE GENOMIC DNA]</scope>
    <source>
        <strain evidence="3">Nm69</strain>
    </source>
</reference>
<evidence type="ECO:0000313" key="2">
    <source>
        <dbReference type="EMBL" id="SFK38675.1"/>
    </source>
</evidence>
<accession>A0A1I3Z3N7</accession>
<proteinExistence type="predicted"/>
<sequence>MKQHLKKLIQSICALALIAHTHLIFADTTADAETVFNWAENSFPEVLPGHKATQNINPWLFRFYPETGVYVGVNITDSNVYVLGGPWGNNVTIVETLSNMVNLIQNSGGNSSVSACNTANVPDGIIYSQSGNVVTVTTNGQCILAPDITDSANSNICVIPQQPTATGISTLSSNTITSSRLSGITTTIPGLPNPFQGIIDSTASVKHCTINAAVDTANLIVNSDICLDLTEALAGALSQFPIEGIQVTPPIEYASTGTYTSQTVPDCFATDATTVTDAFTGETWIKQNGNFIQVTN</sequence>
<evidence type="ECO:0000313" key="3">
    <source>
        <dbReference type="Proteomes" id="UP000199533"/>
    </source>
</evidence>
<protein>
    <submittedName>
        <fullName evidence="2">Uncharacterized protein</fullName>
    </submittedName>
</protein>
<evidence type="ECO:0000256" key="1">
    <source>
        <dbReference type="SAM" id="SignalP"/>
    </source>
</evidence>
<dbReference type="STRING" id="52441.SAMN05216302_100571"/>
<keyword evidence="3" id="KW-1185">Reference proteome</keyword>
<dbReference type="EMBL" id="FOSP01000005">
    <property type="protein sequence ID" value="SFK38675.1"/>
    <property type="molecule type" value="Genomic_DNA"/>
</dbReference>
<name>A0A1I3Z3N7_9PROT</name>
<gene>
    <name evidence="2" type="ORF">SAMN05216302_100571</name>
</gene>
<feature type="chain" id="PRO_5011549867" evidence="1">
    <location>
        <begin position="27"/>
        <end position="296"/>
    </location>
</feature>
<dbReference type="RefSeq" id="WP_090697602.1">
    <property type="nucleotide sequence ID" value="NZ_FOSP01000005.1"/>
</dbReference>
<organism evidence="2 3">
    <name type="scientific">Nitrosomonas aestuarii</name>
    <dbReference type="NCBI Taxonomy" id="52441"/>
    <lineage>
        <taxon>Bacteria</taxon>
        <taxon>Pseudomonadati</taxon>
        <taxon>Pseudomonadota</taxon>
        <taxon>Betaproteobacteria</taxon>
        <taxon>Nitrosomonadales</taxon>
        <taxon>Nitrosomonadaceae</taxon>
        <taxon>Nitrosomonas</taxon>
    </lineage>
</organism>
<feature type="signal peptide" evidence="1">
    <location>
        <begin position="1"/>
        <end position="26"/>
    </location>
</feature>
<dbReference type="OrthoDB" id="8544055at2"/>
<dbReference type="Proteomes" id="UP000199533">
    <property type="component" value="Unassembled WGS sequence"/>
</dbReference>
<dbReference type="AlphaFoldDB" id="A0A1I3Z3N7"/>